<accession>A0A811R3R9</accession>
<dbReference type="CDD" id="cd00371">
    <property type="entry name" value="HMA"/>
    <property type="match status" value="1"/>
</dbReference>
<evidence type="ECO:0000313" key="1">
    <source>
        <dbReference type="EMBL" id="CAD6264697.1"/>
    </source>
</evidence>
<organism evidence="1 2">
    <name type="scientific">Miscanthus lutarioriparius</name>
    <dbReference type="NCBI Taxonomy" id="422564"/>
    <lineage>
        <taxon>Eukaryota</taxon>
        <taxon>Viridiplantae</taxon>
        <taxon>Streptophyta</taxon>
        <taxon>Embryophyta</taxon>
        <taxon>Tracheophyta</taxon>
        <taxon>Spermatophyta</taxon>
        <taxon>Magnoliopsida</taxon>
        <taxon>Liliopsida</taxon>
        <taxon>Poales</taxon>
        <taxon>Poaceae</taxon>
        <taxon>PACMAD clade</taxon>
        <taxon>Panicoideae</taxon>
        <taxon>Andropogonodae</taxon>
        <taxon>Andropogoneae</taxon>
        <taxon>Saccharinae</taxon>
        <taxon>Miscanthus</taxon>
    </lineage>
</organism>
<dbReference type="InterPro" id="IPR036163">
    <property type="entry name" value="HMA_dom_sf"/>
</dbReference>
<name>A0A811R3R9_9POAL</name>
<gene>
    <name evidence="1" type="ORF">NCGR_LOCUS48002</name>
</gene>
<dbReference type="InterPro" id="IPR006121">
    <property type="entry name" value="HMA_dom"/>
</dbReference>
<sequence>MAITILCAFPDCWRSQSTELKVEMVALHEKRVRKCLSKVKGIERVEVEASLQKVVVTGCVNRSKILKALRRVGLRAEPWSPHNELLSAYAATTLMFNNSYAFF</sequence>
<keyword evidence="2" id="KW-1185">Reference proteome</keyword>
<dbReference type="Gene3D" id="3.30.70.100">
    <property type="match status" value="1"/>
</dbReference>
<evidence type="ECO:0000313" key="2">
    <source>
        <dbReference type="Proteomes" id="UP000604825"/>
    </source>
</evidence>
<dbReference type="Proteomes" id="UP000604825">
    <property type="component" value="Unassembled WGS sequence"/>
</dbReference>
<proteinExistence type="predicted"/>
<comment type="caution">
    <text evidence="1">The sequence shown here is derived from an EMBL/GenBank/DDBJ whole genome shotgun (WGS) entry which is preliminary data.</text>
</comment>
<dbReference type="EMBL" id="CAJGYO010000013">
    <property type="protein sequence ID" value="CAD6264697.1"/>
    <property type="molecule type" value="Genomic_DNA"/>
</dbReference>
<reference evidence="1" key="1">
    <citation type="submission" date="2020-10" db="EMBL/GenBank/DDBJ databases">
        <authorList>
            <person name="Han B."/>
            <person name="Lu T."/>
            <person name="Zhao Q."/>
            <person name="Huang X."/>
            <person name="Zhao Y."/>
        </authorList>
    </citation>
    <scope>NUCLEOTIDE SEQUENCE</scope>
</reference>
<dbReference type="AlphaFoldDB" id="A0A811R3R9"/>
<dbReference type="PANTHER" id="PTHR47856:SF2">
    <property type="entry name" value="OS08G0512200 PROTEIN"/>
    <property type="match status" value="1"/>
</dbReference>
<dbReference type="OrthoDB" id="689350at2759"/>
<protein>
    <submittedName>
        <fullName evidence="1">Uncharacterized protein</fullName>
    </submittedName>
</protein>
<dbReference type="SUPFAM" id="SSF55008">
    <property type="entry name" value="HMA, heavy metal-associated domain"/>
    <property type="match status" value="1"/>
</dbReference>
<dbReference type="PANTHER" id="PTHR47856">
    <property type="entry name" value="HEAVY METAL-ASSOCIATED ISOPRENYLATED PLANT PROTEIN 20-LIKE"/>
    <property type="match status" value="1"/>
</dbReference>
<dbReference type="GO" id="GO:0046872">
    <property type="term" value="F:metal ion binding"/>
    <property type="evidence" value="ECO:0007669"/>
    <property type="project" value="InterPro"/>
</dbReference>